<comment type="similarity">
    <text evidence="1">Belongs to the NBPF family.</text>
</comment>
<gene>
    <name evidence="4" type="ORF">Cadr_000024889</name>
</gene>
<dbReference type="Proteomes" id="UP000299084">
    <property type="component" value="Unassembled WGS sequence"/>
</dbReference>
<dbReference type="InterPro" id="IPR010630">
    <property type="entry name" value="Olduvai_dom"/>
</dbReference>
<evidence type="ECO:0000256" key="2">
    <source>
        <dbReference type="SAM" id="MobiDB-lite"/>
    </source>
</evidence>
<feature type="region of interest" description="Disordered" evidence="2">
    <location>
        <begin position="176"/>
        <end position="233"/>
    </location>
</feature>
<dbReference type="PANTHER" id="PTHR14199">
    <property type="entry name" value="NEUROBLASTOMA BREAKPOINT FAMILY MEMBER 6-LIKE PROTEIN"/>
    <property type="match status" value="1"/>
</dbReference>
<feature type="region of interest" description="Disordered" evidence="2">
    <location>
        <begin position="269"/>
        <end position="299"/>
    </location>
</feature>
<reference evidence="4 5" key="1">
    <citation type="journal article" date="2019" name="Mol. Ecol. Resour.">
        <title>Improving Illumina assemblies with Hi-C and long reads: an example with the North African dromedary.</title>
        <authorList>
            <person name="Elbers J.P."/>
            <person name="Rogers M.F."/>
            <person name="Perelman P.L."/>
            <person name="Proskuryakova A.A."/>
            <person name="Serdyukova N.A."/>
            <person name="Johnson W.E."/>
            <person name="Horin P."/>
            <person name="Corander J."/>
            <person name="Murphy D."/>
            <person name="Burger P.A."/>
        </authorList>
    </citation>
    <scope>NUCLEOTIDE SEQUENCE [LARGE SCALE GENOMIC DNA]</scope>
    <source>
        <strain evidence="4">Drom800</strain>
        <tissue evidence="4">Blood</tissue>
    </source>
</reference>
<keyword evidence="5" id="KW-1185">Reference proteome</keyword>
<dbReference type="PROSITE" id="PS51316">
    <property type="entry name" value="ODV"/>
    <property type="match status" value="1"/>
</dbReference>
<dbReference type="AlphaFoldDB" id="A0A5N4CP31"/>
<name>A0A5N4CP31_CAMDR</name>
<evidence type="ECO:0000259" key="3">
    <source>
        <dbReference type="PROSITE" id="PS51316"/>
    </source>
</evidence>
<dbReference type="Pfam" id="PF06758">
    <property type="entry name" value="Olduvai"/>
    <property type="match status" value="1"/>
</dbReference>
<comment type="caution">
    <text evidence="4">The sequence shown here is derived from an EMBL/GenBank/DDBJ whole genome shotgun (WGS) entry which is preliminary data.</text>
</comment>
<evidence type="ECO:0000313" key="4">
    <source>
        <dbReference type="EMBL" id="KAB1260637.1"/>
    </source>
</evidence>
<dbReference type="SMART" id="SM01148">
    <property type="entry name" value="DUF1220"/>
    <property type="match status" value="1"/>
</dbReference>
<proteinExistence type="inferred from homology"/>
<dbReference type="PANTHER" id="PTHR14199:SF38">
    <property type="entry name" value="NEUROBLASTOMA BREAKPOINT FAMILY MEMBER 6-LIKE PROTEIN"/>
    <property type="match status" value="1"/>
</dbReference>
<evidence type="ECO:0000256" key="1">
    <source>
        <dbReference type="ARBA" id="ARBA00038417"/>
    </source>
</evidence>
<feature type="compositionally biased region" description="Acidic residues" evidence="2">
    <location>
        <begin position="223"/>
        <end position="233"/>
    </location>
</feature>
<sequence>MHIQIKTQRNPHIEEEGGAGRTEMSILEINQNLRSQLEKVKQDFRDLTEKFLTSKATVYSLANQLQKYNCEEYKELIEFVLEEGVPFEEGELAEKMRSAARLGKYDPLIQAQAQELTHLRQKIQEGKGACYLFTQHARNTVKSFESLLRSTDIAYYQRQRFCELLTQGSQLAERLASQLTTEDHQDREGEDGQEPLAPSCPESNLLSFLPTHPHPSFSRGLQAEEESEVQEDSLDEMYLTHSSYQDSHQPPNTNAFACDGQEASSAVDVAGEYPQYKEKKAPTPRGLRNEALAASPRSPPLSRVIEIISVGRPPKRALQK</sequence>
<accession>A0A5N4CP31</accession>
<dbReference type="InterPro" id="IPR055306">
    <property type="entry name" value="NBPF"/>
</dbReference>
<evidence type="ECO:0000313" key="5">
    <source>
        <dbReference type="Proteomes" id="UP000299084"/>
    </source>
</evidence>
<feature type="domain" description="Olduvai" evidence="3">
    <location>
        <begin position="218"/>
        <end position="286"/>
    </location>
</feature>
<protein>
    <submittedName>
        <fullName evidence="4">Neuroblastoma breakpoint family member 6-like protein</fullName>
    </submittedName>
</protein>
<organism evidence="4 5">
    <name type="scientific">Camelus dromedarius</name>
    <name type="common">Dromedary</name>
    <name type="synonym">Arabian camel</name>
    <dbReference type="NCBI Taxonomy" id="9838"/>
    <lineage>
        <taxon>Eukaryota</taxon>
        <taxon>Metazoa</taxon>
        <taxon>Chordata</taxon>
        <taxon>Craniata</taxon>
        <taxon>Vertebrata</taxon>
        <taxon>Euteleostomi</taxon>
        <taxon>Mammalia</taxon>
        <taxon>Eutheria</taxon>
        <taxon>Laurasiatheria</taxon>
        <taxon>Artiodactyla</taxon>
        <taxon>Tylopoda</taxon>
        <taxon>Camelidae</taxon>
        <taxon>Camelus</taxon>
    </lineage>
</organism>
<dbReference type="EMBL" id="JWIN03000021">
    <property type="protein sequence ID" value="KAB1260637.1"/>
    <property type="molecule type" value="Genomic_DNA"/>
</dbReference>